<dbReference type="OrthoDB" id="3795253at2759"/>
<evidence type="ECO:0000313" key="2">
    <source>
        <dbReference type="EMBL" id="KAF9693406.1"/>
    </source>
</evidence>
<dbReference type="Proteomes" id="UP000651452">
    <property type="component" value="Unassembled WGS sequence"/>
</dbReference>
<feature type="region of interest" description="Disordered" evidence="1">
    <location>
        <begin position="19"/>
        <end position="68"/>
    </location>
</feature>
<organism evidence="2 3">
    <name type="scientific">Ascochyta lentis</name>
    <dbReference type="NCBI Taxonomy" id="205686"/>
    <lineage>
        <taxon>Eukaryota</taxon>
        <taxon>Fungi</taxon>
        <taxon>Dikarya</taxon>
        <taxon>Ascomycota</taxon>
        <taxon>Pezizomycotina</taxon>
        <taxon>Dothideomycetes</taxon>
        <taxon>Pleosporomycetidae</taxon>
        <taxon>Pleosporales</taxon>
        <taxon>Pleosporineae</taxon>
        <taxon>Didymellaceae</taxon>
        <taxon>Ascochyta</taxon>
    </lineage>
</organism>
<reference evidence="2" key="1">
    <citation type="submission" date="2018-12" db="EMBL/GenBank/DDBJ databases">
        <authorList>
            <person name="Syme R.A."/>
            <person name="Farfan-Caceres L."/>
            <person name="Lichtenzveig J."/>
        </authorList>
    </citation>
    <scope>NUCLEOTIDE SEQUENCE</scope>
    <source>
        <strain evidence="2">Al4</strain>
    </source>
</reference>
<feature type="region of interest" description="Disordered" evidence="1">
    <location>
        <begin position="124"/>
        <end position="174"/>
    </location>
</feature>
<feature type="compositionally biased region" description="Low complexity" evidence="1">
    <location>
        <begin position="30"/>
        <end position="45"/>
    </location>
</feature>
<reference evidence="2" key="2">
    <citation type="submission" date="2020-09" db="EMBL/GenBank/DDBJ databases">
        <title>Reference genome assembly for Australian Ascochyta lentis isolate Al4.</title>
        <authorList>
            <person name="Lee R.C."/>
            <person name="Farfan-Caceres L.M."/>
            <person name="Debler J.W."/>
            <person name="Williams A.H."/>
            <person name="Henares B.M."/>
        </authorList>
    </citation>
    <scope>NUCLEOTIDE SEQUENCE</scope>
    <source>
        <strain evidence="2">Al4</strain>
    </source>
</reference>
<proteinExistence type="predicted"/>
<evidence type="ECO:0000256" key="1">
    <source>
        <dbReference type="SAM" id="MobiDB-lite"/>
    </source>
</evidence>
<keyword evidence="3" id="KW-1185">Reference proteome</keyword>
<feature type="compositionally biased region" description="Polar residues" evidence="1">
    <location>
        <begin position="124"/>
        <end position="142"/>
    </location>
</feature>
<comment type="caution">
    <text evidence="2">The sequence shown here is derived from an EMBL/GenBank/DDBJ whole genome shotgun (WGS) entry which is preliminary data.</text>
</comment>
<name>A0A8H7IXJ8_9PLEO</name>
<dbReference type="AlphaFoldDB" id="A0A8H7IXJ8"/>
<evidence type="ECO:0000313" key="3">
    <source>
        <dbReference type="Proteomes" id="UP000651452"/>
    </source>
</evidence>
<gene>
    <name evidence="2" type="ORF">EKO04_008699</name>
</gene>
<dbReference type="EMBL" id="RZGK01000016">
    <property type="protein sequence ID" value="KAF9693406.1"/>
    <property type="molecule type" value="Genomic_DNA"/>
</dbReference>
<sequence>MLSYGAGAVSIKVLRDRNVNNSRNEADDQLLNYSSSNSANMSSSLGLPPSDAEFGDPTPSGLTPNTRSEVEEAFFQNTLKQTDSAAPDSSAVTDEARTAYRRPGVVRASSHNYEKALKLAHAQNSVSSDLSTHAESPQNITDDATVASPPQSSPFPAPGQGVVPDYSGVGLAQGDALKNSRSRGLSLGALAQQQTWNEQDYKRLYNADLMSDAKQSAGYASGTQKRS</sequence>
<accession>A0A8H7IXJ8</accession>
<protein>
    <submittedName>
        <fullName evidence="2">Uncharacterized protein</fullName>
    </submittedName>
</protein>